<dbReference type="Gene3D" id="1.10.10.10">
    <property type="entry name" value="Winged helix-like DNA-binding domain superfamily/Winged helix DNA-binding domain"/>
    <property type="match status" value="1"/>
</dbReference>
<dbReference type="PROSITE" id="PS50110">
    <property type="entry name" value="RESPONSE_REGULATORY"/>
    <property type="match status" value="1"/>
</dbReference>
<dbReference type="CDD" id="cd17535">
    <property type="entry name" value="REC_NarL-like"/>
    <property type="match status" value="1"/>
</dbReference>
<dbReference type="PANTHER" id="PTHR43214">
    <property type="entry name" value="TWO-COMPONENT RESPONSE REGULATOR"/>
    <property type="match status" value="1"/>
</dbReference>
<keyword evidence="10" id="KW-1185">Reference proteome</keyword>
<reference evidence="9 10" key="1">
    <citation type="submission" date="2020-09" db="EMBL/GenBank/DDBJ databases">
        <title>Paenibacillus sp. strain PR3 16S rRNA gene Genome sequencing and assembly.</title>
        <authorList>
            <person name="Kim J."/>
        </authorList>
    </citation>
    <scope>NUCLEOTIDE SEQUENCE [LARGE SCALE GENOMIC DNA]</scope>
    <source>
        <strain evidence="9 10">PR3</strain>
    </source>
</reference>
<dbReference type="InterPro" id="IPR001789">
    <property type="entry name" value="Sig_transdc_resp-reg_receiver"/>
</dbReference>
<feature type="domain" description="Response regulatory" evidence="8">
    <location>
        <begin position="3"/>
        <end position="118"/>
    </location>
</feature>
<dbReference type="Pfam" id="PF00196">
    <property type="entry name" value="GerE"/>
    <property type="match status" value="1"/>
</dbReference>
<dbReference type="PRINTS" id="PR00038">
    <property type="entry name" value="HTHLUXR"/>
</dbReference>
<evidence type="ECO:0000313" key="9">
    <source>
        <dbReference type="EMBL" id="MBD3922624.1"/>
    </source>
</evidence>
<dbReference type="InterPro" id="IPR011006">
    <property type="entry name" value="CheY-like_superfamily"/>
</dbReference>
<evidence type="ECO:0000256" key="3">
    <source>
        <dbReference type="ARBA" id="ARBA00023015"/>
    </source>
</evidence>
<name>A0ABR8N845_9BACL</name>
<accession>A0ABR8N845</accession>
<dbReference type="PROSITE" id="PS50043">
    <property type="entry name" value="HTH_LUXR_2"/>
    <property type="match status" value="1"/>
</dbReference>
<dbReference type="Gene3D" id="3.40.50.2300">
    <property type="match status" value="1"/>
</dbReference>
<dbReference type="PROSITE" id="PS00622">
    <property type="entry name" value="HTH_LUXR_1"/>
    <property type="match status" value="1"/>
</dbReference>
<dbReference type="InterPro" id="IPR036388">
    <property type="entry name" value="WH-like_DNA-bd_sf"/>
</dbReference>
<dbReference type="InterPro" id="IPR058245">
    <property type="entry name" value="NreC/VraR/RcsB-like_REC"/>
</dbReference>
<dbReference type="Pfam" id="PF00072">
    <property type="entry name" value="Response_reg"/>
    <property type="match status" value="1"/>
</dbReference>
<keyword evidence="5" id="KW-0804">Transcription</keyword>
<dbReference type="SUPFAM" id="SSF52172">
    <property type="entry name" value="CheY-like"/>
    <property type="match status" value="1"/>
</dbReference>
<evidence type="ECO:0000259" key="8">
    <source>
        <dbReference type="PROSITE" id="PS50110"/>
    </source>
</evidence>
<dbReference type="CDD" id="cd06170">
    <property type="entry name" value="LuxR_C_like"/>
    <property type="match status" value="1"/>
</dbReference>
<dbReference type="Proteomes" id="UP000609346">
    <property type="component" value="Unassembled WGS sequence"/>
</dbReference>
<evidence type="ECO:0000256" key="1">
    <source>
        <dbReference type="ARBA" id="ARBA00022553"/>
    </source>
</evidence>
<dbReference type="EMBL" id="JACXZA010000010">
    <property type="protein sequence ID" value="MBD3922624.1"/>
    <property type="molecule type" value="Genomic_DNA"/>
</dbReference>
<dbReference type="SMART" id="SM00448">
    <property type="entry name" value="REC"/>
    <property type="match status" value="1"/>
</dbReference>
<keyword evidence="3" id="KW-0805">Transcription regulation</keyword>
<dbReference type="InterPro" id="IPR000792">
    <property type="entry name" value="Tscrpt_reg_LuxR_C"/>
</dbReference>
<evidence type="ECO:0000256" key="5">
    <source>
        <dbReference type="ARBA" id="ARBA00023163"/>
    </source>
</evidence>
<dbReference type="InterPro" id="IPR039420">
    <property type="entry name" value="WalR-like"/>
</dbReference>
<feature type="domain" description="HTH luxR-type" evidence="7">
    <location>
        <begin position="145"/>
        <end position="210"/>
    </location>
</feature>
<organism evidence="9 10">
    <name type="scientific">Paenibacillus terricola</name>
    <dbReference type="NCBI Taxonomy" id="2763503"/>
    <lineage>
        <taxon>Bacteria</taxon>
        <taxon>Bacillati</taxon>
        <taxon>Bacillota</taxon>
        <taxon>Bacilli</taxon>
        <taxon>Bacillales</taxon>
        <taxon>Paenibacillaceae</taxon>
        <taxon>Paenibacillus</taxon>
    </lineage>
</organism>
<comment type="caution">
    <text evidence="9">The sequence shown here is derived from an EMBL/GenBank/DDBJ whole genome shotgun (WGS) entry which is preliminary data.</text>
</comment>
<protein>
    <submittedName>
        <fullName evidence="9">Response regulator transcription factor</fullName>
    </submittedName>
</protein>
<evidence type="ECO:0000256" key="6">
    <source>
        <dbReference type="PROSITE-ProRule" id="PRU00169"/>
    </source>
</evidence>
<proteinExistence type="predicted"/>
<keyword evidence="2" id="KW-0902">Two-component regulatory system</keyword>
<sequence length="221" mass="24886">MIRVLLVDDHPSVGEGTKHMIEQDPDIQVTIVFSGVEALERLEQHKFDVMLFDLNMPVISGLELTKRVITSDPDAVVLIYTGYDLATHYNMLLDAGVSGFISKAATREQLITVIRCALRGEAVVPVQLLKQLRRSEVRFQQSDGKVVEEVSINEKEQLILREVATGSSNKEIAAKLFMSQRTVEYNLTRIFEKLNVRSRSEAIVEAGRLGLINERDITYNV</sequence>
<evidence type="ECO:0000256" key="4">
    <source>
        <dbReference type="ARBA" id="ARBA00023125"/>
    </source>
</evidence>
<evidence type="ECO:0000313" key="10">
    <source>
        <dbReference type="Proteomes" id="UP000609346"/>
    </source>
</evidence>
<evidence type="ECO:0000256" key="2">
    <source>
        <dbReference type="ARBA" id="ARBA00023012"/>
    </source>
</evidence>
<dbReference type="PANTHER" id="PTHR43214:SF1">
    <property type="entry name" value="TRANSCRIPTIONAL REGULATORY PROTEIN COMA"/>
    <property type="match status" value="1"/>
</dbReference>
<dbReference type="RefSeq" id="WP_191206925.1">
    <property type="nucleotide sequence ID" value="NZ_JACXZA010000010.1"/>
</dbReference>
<dbReference type="SMART" id="SM00421">
    <property type="entry name" value="HTH_LUXR"/>
    <property type="match status" value="1"/>
</dbReference>
<evidence type="ECO:0000259" key="7">
    <source>
        <dbReference type="PROSITE" id="PS50043"/>
    </source>
</evidence>
<gene>
    <name evidence="9" type="ORF">H8B09_28110</name>
</gene>
<keyword evidence="1 6" id="KW-0597">Phosphoprotein</keyword>
<feature type="modified residue" description="4-aspartylphosphate" evidence="6">
    <location>
        <position position="53"/>
    </location>
</feature>
<keyword evidence="4" id="KW-0238">DNA-binding</keyword>